<keyword evidence="4 7" id="KW-0479">Metal-binding</keyword>
<dbReference type="GO" id="GO:0020037">
    <property type="term" value="F:heme binding"/>
    <property type="evidence" value="ECO:0007669"/>
    <property type="project" value="InterPro"/>
</dbReference>
<dbReference type="AlphaFoldDB" id="A0A6A5XVI5"/>
<gene>
    <name evidence="10" type="ORF">BU24DRAFT_460388</name>
</gene>
<dbReference type="Pfam" id="PF00067">
    <property type="entry name" value="p450"/>
    <property type="match status" value="1"/>
</dbReference>
<accession>A0A6A5XVI5</accession>
<evidence type="ECO:0000256" key="1">
    <source>
        <dbReference type="ARBA" id="ARBA00001971"/>
    </source>
</evidence>
<dbReference type="RefSeq" id="XP_033385667.1">
    <property type="nucleotide sequence ID" value="XM_033531818.1"/>
</dbReference>
<dbReference type="InterPro" id="IPR036396">
    <property type="entry name" value="Cyt_P450_sf"/>
</dbReference>
<feature type="binding site" description="axial binding residue" evidence="7">
    <location>
        <position position="451"/>
    </location>
    <ligand>
        <name>heme</name>
        <dbReference type="ChEBI" id="CHEBI:30413"/>
    </ligand>
    <ligandPart>
        <name>Fe</name>
        <dbReference type="ChEBI" id="CHEBI:18248"/>
    </ligandPart>
</feature>
<dbReference type="EMBL" id="ML978068">
    <property type="protein sequence ID" value="KAF2017328.1"/>
    <property type="molecule type" value="Genomic_DNA"/>
</dbReference>
<keyword evidence="8 10" id="KW-0503">Monooxygenase</keyword>
<proteinExistence type="inferred from homology"/>
<organism evidence="10 11">
    <name type="scientific">Aaosphaeria arxii CBS 175.79</name>
    <dbReference type="NCBI Taxonomy" id="1450172"/>
    <lineage>
        <taxon>Eukaryota</taxon>
        <taxon>Fungi</taxon>
        <taxon>Dikarya</taxon>
        <taxon>Ascomycota</taxon>
        <taxon>Pezizomycotina</taxon>
        <taxon>Dothideomycetes</taxon>
        <taxon>Pleosporomycetidae</taxon>
        <taxon>Pleosporales</taxon>
        <taxon>Pleosporales incertae sedis</taxon>
        <taxon>Aaosphaeria</taxon>
    </lineage>
</organism>
<comment type="cofactor">
    <cofactor evidence="1 7">
        <name>heme</name>
        <dbReference type="ChEBI" id="CHEBI:30413"/>
    </cofactor>
</comment>
<protein>
    <submittedName>
        <fullName evidence="10">Cytochrome P450 monooxygenase-like protein</fullName>
    </submittedName>
</protein>
<keyword evidence="5 8" id="KW-0560">Oxidoreductase</keyword>
<dbReference type="GO" id="GO:0005506">
    <property type="term" value="F:iron ion binding"/>
    <property type="evidence" value="ECO:0007669"/>
    <property type="project" value="InterPro"/>
</dbReference>
<dbReference type="InterPro" id="IPR002403">
    <property type="entry name" value="Cyt_P450_E_grp-IV"/>
</dbReference>
<dbReference type="GeneID" id="54289215"/>
<evidence type="ECO:0000256" key="2">
    <source>
        <dbReference type="ARBA" id="ARBA00004685"/>
    </source>
</evidence>
<dbReference type="PRINTS" id="PR00385">
    <property type="entry name" value="P450"/>
</dbReference>
<keyword evidence="9" id="KW-0812">Transmembrane</keyword>
<keyword evidence="9" id="KW-0472">Membrane</keyword>
<evidence type="ECO:0000313" key="10">
    <source>
        <dbReference type="EMBL" id="KAF2017328.1"/>
    </source>
</evidence>
<evidence type="ECO:0000256" key="4">
    <source>
        <dbReference type="ARBA" id="ARBA00022723"/>
    </source>
</evidence>
<dbReference type="OrthoDB" id="1844152at2759"/>
<comment type="pathway">
    <text evidence="2">Mycotoxin biosynthesis.</text>
</comment>
<keyword evidence="6 7" id="KW-0408">Iron</keyword>
<dbReference type="Proteomes" id="UP000799778">
    <property type="component" value="Unassembled WGS sequence"/>
</dbReference>
<evidence type="ECO:0000313" key="11">
    <source>
        <dbReference type="Proteomes" id="UP000799778"/>
    </source>
</evidence>
<evidence type="ECO:0000256" key="3">
    <source>
        <dbReference type="ARBA" id="ARBA00010617"/>
    </source>
</evidence>
<evidence type="ECO:0000256" key="7">
    <source>
        <dbReference type="PIRSR" id="PIRSR602403-1"/>
    </source>
</evidence>
<evidence type="ECO:0000256" key="5">
    <source>
        <dbReference type="ARBA" id="ARBA00023002"/>
    </source>
</evidence>
<dbReference type="PANTHER" id="PTHR46206">
    <property type="entry name" value="CYTOCHROME P450"/>
    <property type="match status" value="1"/>
</dbReference>
<keyword evidence="7 8" id="KW-0349">Heme</keyword>
<feature type="transmembrane region" description="Helical" evidence="9">
    <location>
        <begin position="12"/>
        <end position="32"/>
    </location>
</feature>
<dbReference type="GO" id="GO:0004497">
    <property type="term" value="F:monooxygenase activity"/>
    <property type="evidence" value="ECO:0007669"/>
    <property type="project" value="UniProtKB-KW"/>
</dbReference>
<dbReference type="Gene3D" id="1.10.630.10">
    <property type="entry name" value="Cytochrome P450"/>
    <property type="match status" value="1"/>
</dbReference>
<dbReference type="PRINTS" id="PR00465">
    <property type="entry name" value="EP450IV"/>
</dbReference>
<sequence length="508" mass="57600">MILQELSGNSHILQTAFAAAGLFALLTFISHLNHRAKIANLPSFGGGDSREKSRNAYLQSAKKLYIDGYKKFKGQVYRMMTSDDEVSIVVPPRFLPELRKLPDDILSFPKAVDKSMEVKYTKILTDEPLISHSVKADLTPALVRLNPIICQEVDEAVKEELPPCEDWTTVYIYMKLVHIVAKVSGRVFVGPELCRDQDYLDSGINYTMELIGAQQAIKLMHPWLRPFLASRLPQVKNLRRREKLAKQFLEPVVQARRNAEKDPDYEKPDDLLQWFLNRTNDYGIDSTAYIAQMQLGTIFAAIHTTTLTTTNILYTLAVKPEYIEPMRDEIRQAMADNDGIITSRALQKMEKLDSFMKETMRFYPAGFTSFNRRVMKGITLSDGTYIPAGAIIEVPSHAIYQDDENYPSADEFDGFRFSKLRKGGGATEHARNQFVTTNEQNLGFGYGRHACPGRFFAANEIKMILARLILDYDIKNPDGVTERHPNTEVGRSTAPDASKPLLFRKVQI</sequence>
<dbReference type="CDD" id="cd11041">
    <property type="entry name" value="CYP503A1-like"/>
    <property type="match status" value="1"/>
</dbReference>
<dbReference type="SUPFAM" id="SSF48264">
    <property type="entry name" value="Cytochrome P450"/>
    <property type="match status" value="1"/>
</dbReference>
<dbReference type="PANTHER" id="PTHR46206:SF7">
    <property type="entry name" value="P450, PUTATIVE (EUROFUNG)-RELATED"/>
    <property type="match status" value="1"/>
</dbReference>
<reference evidence="10" key="1">
    <citation type="journal article" date="2020" name="Stud. Mycol.">
        <title>101 Dothideomycetes genomes: a test case for predicting lifestyles and emergence of pathogens.</title>
        <authorList>
            <person name="Haridas S."/>
            <person name="Albert R."/>
            <person name="Binder M."/>
            <person name="Bloem J."/>
            <person name="Labutti K."/>
            <person name="Salamov A."/>
            <person name="Andreopoulos B."/>
            <person name="Baker S."/>
            <person name="Barry K."/>
            <person name="Bills G."/>
            <person name="Bluhm B."/>
            <person name="Cannon C."/>
            <person name="Castanera R."/>
            <person name="Culley D."/>
            <person name="Daum C."/>
            <person name="Ezra D."/>
            <person name="Gonzalez J."/>
            <person name="Henrissat B."/>
            <person name="Kuo A."/>
            <person name="Liang C."/>
            <person name="Lipzen A."/>
            <person name="Lutzoni F."/>
            <person name="Magnuson J."/>
            <person name="Mondo S."/>
            <person name="Nolan M."/>
            <person name="Ohm R."/>
            <person name="Pangilinan J."/>
            <person name="Park H.-J."/>
            <person name="Ramirez L."/>
            <person name="Alfaro M."/>
            <person name="Sun H."/>
            <person name="Tritt A."/>
            <person name="Yoshinaga Y."/>
            <person name="Zwiers L.-H."/>
            <person name="Turgeon B."/>
            <person name="Goodwin S."/>
            <person name="Spatafora J."/>
            <person name="Crous P."/>
            <person name="Grigoriev I."/>
        </authorList>
    </citation>
    <scope>NUCLEOTIDE SEQUENCE</scope>
    <source>
        <strain evidence="10">CBS 175.79</strain>
    </source>
</reference>
<keyword evidence="9" id="KW-1133">Transmembrane helix</keyword>
<keyword evidence="11" id="KW-1185">Reference proteome</keyword>
<evidence type="ECO:0000256" key="9">
    <source>
        <dbReference type="SAM" id="Phobius"/>
    </source>
</evidence>
<comment type="similarity">
    <text evidence="3 8">Belongs to the cytochrome P450 family.</text>
</comment>
<evidence type="ECO:0000256" key="8">
    <source>
        <dbReference type="RuleBase" id="RU000461"/>
    </source>
</evidence>
<dbReference type="PROSITE" id="PS00086">
    <property type="entry name" value="CYTOCHROME_P450"/>
    <property type="match status" value="1"/>
</dbReference>
<dbReference type="InterPro" id="IPR017972">
    <property type="entry name" value="Cyt_P450_CS"/>
</dbReference>
<dbReference type="GO" id="GO:0016705">
    <property type="term" value="F:oxidoreductase activity, acting on paired donors, with incorporation or reduction of molecular oxygen"/>
    <property type="evidence" value="ECO:0007669"/>
    <property type="project" value="InterPro"/>
</dbReference>
<evidence type="ECO:0000256" key="6">
    <source>
        <dbReference type="ARBA" id="ARBA00023004"/>
    </source>
</evidence>
<name>A0A6A5XVI5_9PLEO</name>
<dbReference type="InterPro" id="IPR001128">
    <property type="entry name" value="Cyt_P450"/>
</dbReference>